<evidence type="ECO:0000259" key="1">
    <source>
        <dbReference type="PROSITE" id="PS50181"/>
    </source>
</evidence>
<reference evidence="2 3" key="1">
    <citation type="submission" date="2018-06" db="EMBL/GenBank/DDBJ databases">
        <title>A transcriptomic atlas of mushroom development highlights an independent origin of complex multicellularity.</title>
        <authorList>
            <consortium name="DOE Joint Genome Institute"/>
            <person name="Krizsan K."/>
            <person name="Almasi E."/>
            <person name="Merenyi Z."/>
            <person name="Sahu N."/>
            <person name="Viragh M."/>
            <person name="Koszo T."/>
            <person name="Mondo S."/>
            <person name="Kiss B."/>
            <person name="Balint B."/>
            <person name="Kues U."/>
            <person name="Barry K."/>
            <person name="Hegedus J.C."/>
            <person name="Henrissat B."/>
            <person name="Johnson J."/>
            <person name="Lipzen A."/>
            <person name="Ohm R."/>
            <person name="Nagy I."/>
            <person name="Pangilinan J."/>
            <person name="Yan J."/>
            <person name="Xiong Y."/>
            <person name="Grigoriev I.V."/>
            <person name="Hibbett D.S."/>
            <person name="Nagy L.G."/>
        </authorList>
    </citation>
    <scope>NUCLEOTIDE SEQUENCE [LARGE SCALE GENOMIC DNA]</scope>
    <source>
        <strain evidence="2 3">SZMC22713</strain>
    </source>
</reference>
<protein>
    <recommendedName>
        <fullName evidence="1">F-box domain-containing protein</fullName>
    </recommendedName>
</protein>
<sequence>MDIANPNDQGNGIIRLPEDVLHIIFSNLRETELASTIHGRRWIVVSHVCHKWRQVALASTNLWTIVDTSWGSNATEFIRRSGTAPLKLWIGLTASASDSEIETFNLAIDHISRACELHFSLGAESIHMSRTLSLTELWKKETLATISLRNPYRGQIPHLHFNDIPPVLKVLETTMAYVSNQATLLRQLTYLKIDIPQYSPMSASEMLGVLGSCVQLVGFEFSHRGPVSAPLSGTATVTLPSLRRLCLSFGSADSMDFLCHLTFLPEVSLALKSTICFKRPRIPPELYSQYDSCELQISMSVICLSSRTSTAKGQKTMDVKFRHTVNGTALMQGLGILQFSFPSLLVHLKTITIAPLPPTSSTTGFRWEELLRKLTNLSTLVVRGRAPGRRGFVGPLANALSRPNEFMQPFCPNLRTLMVENFALYPITVQRSLVKFVASRDEMGARLGMLDISRCTELEPTIFDELAPFVDEVVRPSPSTPLIE</sequence>
<name>A0A4Y7PVY2_9AGAM</name>
<accession>A0A4Y7PVY2</accession>
<keyword evidence="3" id="KW-1185">Reference proteome</keyword>
<organism evidence="2 3">
    <name type="scientific">Rickenella mellea</name>
    <dbReference type="NCBI Taxonomy" id="50990"/>
    <lineage>
        <taxon>Eukaryota</taxon>
        <taxon>Fungi</taxon>
        <taxon>Dikarya</taxon>
        <taxon>Basidiomycota</taxon>
        <taxon>Agaricomycotina</taxon>
        <taxon>Agaricomycetes</taxon>
        <taxon>Hymenochaetales</taxon>
        <taxon>Rickenellaceae</taxon>
        <taxon>Rickenella</taxon>
    </lineage>
</organism>
<dbReference type="InterPro" id="IPR036047">
    <property type="entry name" value="F-box-like_dom_sf"/>
</dbReference>
<dbReference type="SUPFAM" id="SSF81383">
    <property type="entry name" value="F-box domain"/>
    <property type="match status" value="1"/>
</dbReference>
<dbReference type="Gene3D" id="1.20.1280.50">
    <property type="match status" value="1"/>
</dbReference>
<dbReference type="Pfam" id="PF12937">
    <property type="entry name" value="F-box-like"/>
    <property type="match status" value="1"/>
</dbReference>
<dbReference type="AlphaFoldDB" id="A0A4Y7PVY2"/>
<dbReference type="PROSITE" id="PS50181">
    <property type="entry name" value="FBOX"/>
    <property type="match status" value="1"/>
</dbReference>
<evidence type="ECO:0000313" key="2">
    <source>
        <dbReference type="EMBL" id="TDL19553.1"/>
    </source>
</evidence>
<proteinExistence type="predicted"/>
<dbReference type="Proteomes" id="UP000294933">
    <property type="component" value="Unassembled WGS sequence"/>
</dbReference>
<evidence type="ECO:0000313" key="3">
    <source>
        <dbReference type="Proteomes" id="UP000294933"/>
    </source>
</evidence>
<dbReference type="VEuPathDB" id="FungiDB:BD410DRAFT_432064"/>
<dbReference type="OrthoDB" id="3365698at2759"/>
<dbReference type="EMBL" id="ML170195">
    <property type="protein sequence ID" value="TDL19553.1"/>
    <property type="molecule type" value="Genomic_DNA"/>
</dbReference>
<gene>
    <name evidence="2" type="ORF">BD410DRAFT_432064</name>
</gene>
<dbReference type="InterPro" id="IPR001810">
    <property type="entry name" value="F-box_dom"/>
</dbReference>
<feature type="domain" description="F-box" evidence="1">
    <location>
        <begin position="10"/>
        <end position="66"/>
    </location>
</feature>